<keyword evidence="2" id="KW-1185">Reference proteome</keyword>
<protein>
    <submittedName>
        <fullName evidence="1">Uncharacterized protein</fullName>
    </submittedName>
</protein>
<accession>A0ACB8T1N2</accession>
<sequence>MNKRRTSVFEGRRVRFRRGYRLPTLEVLECDCPTKGLLPVLLRQGQLLMTADEFDDLHPDCEDDRGLCSMCGKCRALNDDEERAVFHDMIRSRVCGGLGTVSADAIGDVVCYGGHRSTESALRPVEQPGTSREATPIIESVRGEAMDGLDVRPGTSLIDMDMSPSMFFQGGQVAAAVSGRQGFEVRVTEPGLSGRIGACRSVDEVVTPEAITRTSYDGASSRVRADVAVRRGFTADEVRHDCFLWFGLRCFWISYVHLVA</sequence>
<reference evidence="1" key="2">
    <citation type="journal article" date="2022" name="New Phytol.">
        <title>Evolutionary transition to the ectomycorrhizal habit in the genomes of a hyperdiverse lineage of mushroom-forming fungi.</title>
        <authorList>
            <person name="Looney B."/>
            <person name="Miyauchi S."/>
            <person name="Morin E."/>
            <person name="Drula E."/>
            <person name="Courty P.E."/>
            <person name="Kohler A."/>
            <person name="Kuo A."/>
            <person name="LaButti K."/>
            <person name="Pangilinan J."/>
            <person name="Lipzen A."/>
            <person name="Riley R."/>
            <person name="Andreopoulos W."/>
            <person name="He G."/>
            <person name="Johnson J."/>
            <person name="Nolan M."/>
            <person name="Tritt A."/>
            <person name="Barry K.W."/>
            <person name="Grigoriev I.V."/>
            <person name="Nagy L.G."/>
            <person name="Hibbett D."/>
            <person name="Henrissat B."/>
            <person name="Matheny P.B."/>
            <person name="Labbe J."/>
            <person name="Martin F.M."/>
        </authorList>
    </citation>
    <scope>NUCLEOTIDE SEQUENCE</scope>
    <source>
        <strain evidence="1">HHB10654</strain>
    </source>
</reference>
<dbReference type="Proteomes" id="UP000814140">
    <property type="component" value="Unassembled WGS sequence"/>
</dbReference>
<evidence type="ECO:0000313" key="2">
    <source>
        <dbReference type="Proteomes" id="UP000814140"/>
    </source>
</evidence>
<proteinExistence type="predicted"/>
<evidence type="ECO:0000313" key="1">
    <source>
        <dbReference type="EMBL" id="KAI0062095.1"/>
    </source>
</evidence>
<organism evidence="1 2">
    <name type="scientific">Artomyces pyxidatus</name>
    <dbReference type="NCBI Taxonomy" id="48021"/>
    <lineage>
        <taxon>Eukaryota</taxon>
        <taxon>Fungi</taxon>
        <taxon>Dikarya</taxon>
        <taxon>Basidiomycota</taxon>
        <taxon>Agaricomycotina</taxon>
        <taxon>Agaricomycetes</taxon>
        <taxon>Russulales</taxon>
        <taxon>Auriscalpiaceae</taxon>
        <taxon>Artomyces</taxon>
    </lineage>
</organism>
<gene>
    <name evidence="1" type="ORF">BV25DRAFT_1838609</name>
</gene>
<dbReference type="EMBL" id="MU277209">
    <property type="protein sequence ID" value="KAI0062095.1"/>
    <property type="molecule type" value="Genomic_DNA"/>
</dbReference>
<comment type="caution">
    <text evidence="1">The sequence shown here is derived from an EMBL/GenBank/DDBJ whole genome shotgun (WGS) entry which is preliminary data.</text>
</comment>
<reference evidence="1" key="1">
    <citation type="submission" date="2021-03" db="EMBL/GenBank/DDBJ databases">
        <authorList>
            <consortium name="DOE Joint Genome Institute"/>
            <person name="Ahrendt S."/>
            <person name="Looney B.P."/>
            <person name="Miyauchi S."/>
            <person name="Morin E."/>
            <person name="Drula E."/>
            <person name="Courty P.E."/>
            <person name="Chicoki N."/>
            <person name="Fauchery L."/>
            <person name="Kohler A."/>
            <person name="Kuo A."/>
            <person name="Labutti K."/>
            <person name="Pangilinan J."/>
            <person name="Lipzen A."/>
            <person name="Riley R."/>
            <person name="Andreopoulos W."/>
            <person name="He G."/>
            <person name="Johnson J."/>
            <person name="Barry K.W."/>
            <person name="Grigoriev I.V."/>
            <person name="Nagy L."/>
            <person name="Hibbett D."/>
            <person name="Henrissat B."/>
            <person name="Matheny P.B."/>
            <person name="Labbe J."/>
            <person name="Martin F."/>
        </authorList>
    </citation>
    <scope>NUCLEOTIDE SEQUENCE</scope>
    <source>
        <strain evidence="1">HHB10654</strain>
    </source>
</reference>
<name>A0ACB8T1N2_9AGAM</name>